<keyword evidence="9" id="KW-1185">Reference proteome</keyword>
<evidence type="ECO:0000256" key="3">
    <source>
        <dbReference type="ARBA" id="ARBA00022630"/>
    </source>
</evidence>
<dbReference type="EMBL" id="RSCE01000016">
    <property type="protein sequence ID" value="RSH77429.1"/>
    <property type="molecule type" value="Genomic_DNA"/>
</dbReference>
<dbReference type="GeneID" id="39587942"/>
<dbReference type="InterPro" id="IPR023209">
    <property type="entry name" value="DAO"/>
</dbReference>
<dbReference type="PANTHER" id="PTHR11530:SF30">
    <property type="entry name" value="FAD DEPENDENT OXIDOREDUCTASE DOMAIN-CONTAINING PROTEIN"/>
    <property type="match status" value="1"/>
</dbReference>
<keyword evidence="5" id="KW-0560">Oxidoreductase</keyword>
<evidence type="ECO:0000256" key="4">
    <source>
        <dbReference type="ARBA" id="ARBA00022827"/>
    </source>
</evidence>
<dbReference type="PIRSF" id="PIRSF000189">
    <property type="entry name" value="D-aa_oxidase"/>
    <property type="match status" value="1"/>
</dbReference>
<evidence type="ECO:0000313" key="8">
    <source>
        <dbReference type="EMBL" id="RSH77429.1"/>
    </source>
</evidence>
<reference evidence="8 9" key="1">
    <citation type="submission" date="2018-11" db="EMBL/GenBank/DDBJ databases">
        <title>Genome sequence of Apiotrichum porosum DSM 27194.</title>
        <authorList>
            <person name="Aliyu H."/>
            <person name="Gorte O."/>
            <person name="Ochsenreither K."/>
        </authorList>
    </citation>
    <scope>NUCLEOTIDE SEQUENCE [LARGE SCALE GENOMIC DNA]</scope>
    <source>
        <strain evidence="8 9">DSM 27194</strain>
    </source>
</reference>
<protein>
    <recommendedName>
        <fullName evidence="7">FAD dependent oxidoreductase domain-containing protein</fullName>
    </recommendedName>
</protein>
<organism evidence="8 9">
    <name type="scientific">Apiotrichum porosum</name>
    <dbReference type="NCBI Taxonomy" id="105984"/>
    <lineage>
        <taxon>Eukaryota</taxon>
        <taxon>Fungi</taxon>
        <taxon>Dikarya</taxon>
        <taxon>Basidiomycota</taxon>
        <taxon>Agaricomycotina</taxon>
        <taxon>Tremellomycetes</taxon>
        <taxon>Trichosporonales</taxon>
        <taxon>Trichosporonaceae</taxon>
        <taxon>Apiotrichum</taxon>
    </lineage>
</organism>
<dbReference type="AlphaFoldDB" id="A0A427XEU9"/>
<evidence type="ECO:0000256" key="1">
    <source>
        <dbReference type="ARBA" id="ARBA00001974"/>
    </source>
</evidence>
<evidence type="ECO:0000256" key="6">
    <source>
        <dbReference type="PIRSR" id="PIRSR000189-1"/>
    </source>
</evidence>
<feature type="binding site" evidence="6">
    <location>
        <position position="163"/>
    </location>
    <ligand>
        <name>FAD</name>
        <dbReference type="ChEBI" id="CHEBI:57692"/>
    </ligand>
</feature>
<sequence>MPAKSPYDAVILGAGILGLATADALTSAGLRVAIIARDLPEDLDSAAFASPWAGANWSSFASNEKERRRDTITFAKFAEFAETNPSLARRTPFCYIWHTDAGYSNPWYKNVVYNFRPLAKSEVPKAYKEGVQFESFTVNPPRILAYLAGRLRDAGVPIVRRRVASIDEAFSAFGEVSLVVNATGLGARGLLGVEDPLVHPVRGQTVLARAPGVQTCYGVRDSNLPPGEAVYIIPRPGSDGCVILGGTNLKDDYSTLPRKETAERILQNAYKVCPALAGPHGTSWKDIEIVAHNVGLRPSREGGLRLEIEEREIKHDYLLPAAAASTPRKVAVLHCYGIGPAGYQASFGVAQEAKELVTGYLSKAQAAKL</sequence>
<keyword evidence="4 6" id="KW-0274">FAD</keyword>
<proteinExistence type="inferred from homology"/>
<feature type="domain" description="FAD dependent oxidoreductase" evidence="7">
    <location>
        <begin position="8"/>
        <end position="355"/>
    </location>
</feature>
<dbReference type="GO" id="GO:0019478">
    <property type="term" value="P:D-amino acid catabolic process"/>
    <property type="evidence" value="ECO:0007669"/>
    <property type="project" value="TreeGrafter"/>
</dbReference>
<comment type="cofactor">
    <cofactor evidence="1 6">
        <name>FAD</name>
        <dbReference type="ChEBI" id="CHEBI:57692"/>
    </cofactor>
</comment>
<evidence type="ECO:0000256" key="2">
    <source>
        <dbReference type="ARBA" id="ARBA00006730"/>
    </source>
</evidence>
<feature type="binding site" evidence="6">
    <location>
        <position position="231"/>
    </location>
    <ligand>
        <name>D-dopa</name>
        <dbReference type="ChEBI" id="CHEBI:149689"/>
    </ligand>
</feature>
<accession>A0A427XEU9</accession>
<comment type="caution">
    <text evidence="8">The sequence shown here is derived from an EMBL/GenBank/DDBJ whole genome shotgun (WGS) entry which is preliminary data.</text>
</comment>
<evidence type="ECO:0000256" key="5">
    <source>
        <dbReference type="ARBA" id="ARBA00023002"/>
    </source>
</evidence>
<keyword evidence="3" id="KW-0285">Flavoprotein</keyword>
<name>A0A427XEU9_9TREE</name>
<dbReference type="Proteomes" id="UP000279236">
    <property type="component" value="Unassembled WGS sequence"/>
</dbReference>
<dbReference type="GO" id="GO:0003884">
    <property type="term" value="F:D-amino-acid oxidase activity"/>
    <property type="evidence" value="ECO:0007669"/>
    <property type="project" value="InterPro"/>
</dbReference>
<dbReference type="STRING" id="105984.A0A427XEU9"/>
<evidence type="ECO:0000313" key="9">
    <source>
        <dbReference type="Proteomes" id="UP000279236"/>
    </source>
</evidence>
<dbReference type="Pfam" id="PF01266">
    <property type="entry name" value="DAO"/>
    <property type="match status" value="1"/>
</dbReference>
<dbReference type="Gene3D" id="3.40.50.720">
    <property type="entry name" value="NAD(P)-binding Rossmann-like Domain"/>
    <property type="match status" value="1"/>
</dbReference>
<comment type="similarity">
    <text evidence="2">Belongs to the DAMOX/DASOX family.</text>
</comment>
<evidence type="ECO:0000259" key="7">
    <source>
        <dbReference type="Pfam" id="PF01266"/>
    </source>
</evidence>
<dbReference type="GO" id="GO:0071949">
    <property type="term" value="F:FAD binding"/>
    <property type="evidence" value="ECO:0007669"/>
    <property type="project" value="InterPro"/>
</dbReference>
<dbReference type="SUPFAM" id="SSF51971">
    <property type="entry name" value="Nucleotide-binding domain"/>
    <property type="match status" value="1"/>
</dbReference>
<dbReference type="GO" id="GO:0005737">
    <property type="term" value="C:cytoplasm"/>
    <property type="evidence" value="ECO:0007669"/>
    <property type="project" value="TreeGrafter"/>
</dbReference>
<dbReference type="RefSeq" id="XP_028472576.1">
    <property type="nucleotide sequence ID" value="XM_028619080.1"/>
</dbReference>
<dbReference type="InterPro" id="IPR006076">
    <property type="entry name" value="FAD-dep_OxRdtase"/>
</dbReference>
<feature type="binding site" evidence="6">
    <location>
        <position position="297"/>
    </location>
    <ligand>
        <name>D-dopa</name>
        <dbReference type="ChEBI" id="CHEBI:149689"/>
    </ligand>
</feature>
<gene>
    <name evidence="8" type="ORF">EHS24_003399</name>
</gene>
<feature type="binding site" evidence="6">
    <location>
        <position position="183"/>
    </location>
    <ligand>
        <name>FAD</name>
        <dbReference type="ChEBI" id="CHEBI:57692"/>
    </ligand>
</feature>
<dbReference type="PANTHER" id="PTHR11530">
    <property type="entry name" value="D-AMINO ACID OXIDASE"/>
    <property type="match status" value="1"/>
</dbReference>
<dbReference type="SUPFAM" id="SSF54373">
    <property type="entry name" value="FAD-linked reductases, C-terminal domain"/>
    <property type="match status" value="1"/>
</dbReference>
<dbReference type="OrthoDB" id="2015447at2759"/>
<dbReference type="Gene3D" id="3.30.9.10">
    <property type="entry name" value="D-Amino Acid Oxidase, subunit A, domain 2"/>
    <property type="match status" value="1"/>
</dbReference>